<dbReference type="Gene3D" id="3.20.20.370">
    <property type="entry name" value="Glycoside hydrolase/deacetylase"/>
    <property type="match status" value="1"/>
</dbReference>
<feature type="compositionally biased region" description="Acidic residues" evidence="1">
    <location>
        <begin position="82"/>
        <end position="94"/>
    </location>
</feature>
<protein>
    <submittedName>
        <fullName evidence="2">Polysaccharide deacetylase</fullName>
    </submittedName>
</protein>
<evidence type="ECO:0000313" key="2">
    <source>
        <dbReference type="EMBL" id="MCC2188653.1"/>
    </source>
</evidence>
<dbReference type="GO" id="GO:0005975">
    <property type="term" value="P:carbohydrate metabolic process"/>
    <property type="evidence" value="ECO:0007669"/>
    <property type="project" value="InterPro"/>
</dbReference>
<proteinExistence type="predicted"/>
<feature type="region of interest" description="Disordered" evidence="1">
    <location>
        <begin position="52"/>
        <end position="98"/>
    </location>
</feature>
<evidence type="ECO:0000256" key="1">
    <source>
        <dbReference type="SAM" id="MobiDB-lite"/>
    </source>
</evidence>
<feature type="compositionally biased region" description="Polar residues" evidence="1">
    <location>
        <begin position="62"/>
        <end position="71"/>
    </location>
</feature>
<gene>
    <name evidence="2" type="ORF">LKD71_02245</name>
</gene>
<dbReference type="SUPFAM" id="SSF88713">
    <property type="entry name" value="Glycoside hydrolase/deacetylase"/>
    <property type="match status" value="1"/>
</dbReference>
<dbReference type="RefSeq" id="WP_227614179.1">
    <property type="nucleotide sequence ID" value="NZ_JAJEPR010000003.1"/>
</dbReference>
<accession>A0AAE3J4R1</accession>
<dbReference type="InterPro" id="IPR011330">
    <property type="entry name" value="Glyco_hydro/deAcase_b/a-brl"/>
</dbReference>
<organism evidence="2 3">
    <name type="scientific">Fusicatenibacter faecihominis</name>
    <dbReference type="NCBI Taxonomy" id="2881276"/>
    <lineage>
        <taxon>Bacteria</taxon>
        <taxon>Bacillati</taxon>
        <taxon>Bacillota</taxon>
        <taxon>Clostridia</taxon>
        <taxon>Lachnospirales</taxon>
        <taxon>Lachnospiraceae</taxon>
        <taxon>Fusicatenibacter</taxon>
    </lineage>
</organism>
<dbReference type="Proteomes" id="UP001197875">
    <property type="component" value="Unassembled WGS sequence"/>
</dbReference>
<dbReference type="PANTHER" id="PTHR34216:SF3">
    <property type="entry name" value="POLY-BETA-1,6-N-ACETYL-D-GLUCOSAMINE N-DEACETYLASE"/>
    <property type="match status" value="1"/>
</dbReference>
<dbReference type="PANTHER" id="PTHR34216">
    <property type="match status" value="1"/>
</dbReference>
<comment type="caution">
    <text evidence="2">The sequence shown here is derived from an EMBL/GenBank/DDBJ whole genome shotgun (WGS) entry which is preliminary data.</text>
</comment>
<reference evidence="2 3" key="1">
    <citation type="submission" date="2021-10" db="EMBL/GenBank/DDBJ databases">
        <title>Anaerobic single-cell dispensing facilitates the cultivation of human gut bacteria.</title>
        <authorList>
            <person name="Afrizal A."/>
        </authorList>
    </citation>
    <scope>NUCLEOTIDE SEQUENCE [LARGE SCALE GENOMIC DNA]</scope>
    <source>
        <strain evidence="2 3">CLA-AA-H277</strain>
    </source>
</reference>
<dbReference type="InterPro" id="IPR051398">
    <property type="entry name" value="Polysacch_Deacetylase"/>
</dbReference>
<keyword evidence="3" id="KW-1185">Reference proteome</keyword>
<name>A0AAE3J4R1_9FIRM</name>
<dbReference type="EMBL" id="JAJEPR010000003">
    <property type="protein sequence ID" value="MCC2188653.1"/>
    <property type="molecule type" value="Genomic_DNA"/>
</dbReference>
<sequence length="506" mass="56956">MNESDYERMAERRRARQKKRRHQVLMMKGIILAVLVVVLVIASSAAWHFLSPSGDAKKNPKDNNLTASSDAKNTENTSAGETESETSSETETEGTSDPIAEARLLAAGYDYDGAIDLLKSVDSYESNTEIMAAIQEFETTKASCVAVDVTTVPHIFYHSLINDTTRAFDVSVLGQSQVDGMNAWMTTVEEFDKITQTMYDNGYVFVRLRDLVTETTDENGNVTFAPNQNLMLPPDKKAVVLSVDDLSYYHSYQKAGYPDKLILDENGDVKCHYVTADGTEEVGDFDVVPRLNTFLKEHPDGAYKGARGLIALTGYNGVFGYRTDSDYETKEHLQEDQAKWLEEHPDFNRQTEIQEATVIANALKEEGWEFASHTWGHLSVTDKTVDELKTDNEKWVANVQNIVGAVDTIIFAHGNDIGDWHDYSDSNEKYQYFKSAGYNFFCNVDASQPYWVQIRDHYVRQGRIDLDGYQLYKSSLGQTTVLDNMFKASEVFDQRRPTPVVAHGQS</sequence>
<evidence type="ECO:0000313" key="3">
    <source>
        <dbReference type="Proteomes" id="UP001197875"/>
    </source>
</evidence>
<dbReference type="AlphaFoldDB" id="A0AAE3J4R1"/>